<keyword evidence="3" id="KW-1185">Reference proteome</keyword>
<accession>A0A8H5BVL4</accession>
<dbReference type="AlphaFoldDB" id="A0A8H5BVL4"/>
<comment type="caution">
    <text evidence="2">The sequence shown here is derived from an EMBL/GenBank/DDBJ whole genome shotgun (WGS) entry which is preliminary data.</text>
</comment>
<dbReference type="SUPFAM" id="SSF47473">
    <property type="entry name" value="EF-hand"/>
    <property type="match status" value="1"/>
</dbReference>
<evidence type="ECO:0000313" key="2">
    <source>
        <dbReference type="EMBL" id="KAF5330394.1"/>
    </source>
</evidence>
<feature type="region of interest" description="Disordered" evidence="1">
    <location>
        <begin position="313"/>
        <end position="428"/>
    </location>
</feature>
<feature type="compositionally biased region" description="Low complexity" evidence="1">
    <location>
        <begin position="40"/>
        <end position="56"/>
    </location>
</feature>
<feature type="compositionally biased region" description="Polar residues" evidence="1">
    <location>
        <begin position="333"/>
        <end position="361"/>
    </location>
</feature>
<feature type="compositionally biased region" description="Low complexity" evidence="1">
    <location>
        <begin position="230"/>
        <end position="250"/>
    </location>
</feature>
<evidence type="ECO:0008006" key="4">
    <source>
        <dbReference type="Google" id="ProtNLM"/>
    </source>
</evidence>
<reference evidence="2 3" key="1">
    <citation type="journal article" date="2020" name="ISME J.">
        <title>Uncovering the hidden diversity of litter-decomposition mechanisms in mushroom-forming fungi.</title>
        <authorList>
            <person name="Floudas D."/>
            <person name="Bentzer J."/>
            <person name="Ahren D."/>
            <person name="Johansson T."/>
            <person name="Persson P."/>
            <person name="Tunlid A."/>
        </authorList>
    </citation>
    <scope>NUCLEOTIDE SEQUENCE [LARGE SCALE GENOMIC DNA]</scope>
    <source>
        <strain evidence="2 3">CBS 101986</strain>
    </source>
</reference>
<feature type="region of interest" description="Disordered" evidence="1">
    <location>
        <begin position="35"/>
        <end position="72"/>
    </location>
</feature>
<proteinExistence type="predicted"/>
<gene>
    <name evidence="2" type="ORF">D9619_005460</name>
</gene>
<evidence type="ECO:0000313" key="3">
    <source>
        <dbReference type="Proteomes" id="UP000567179"/>
    </source>
</evidence>
<dbReference type="InterPro" id="IPR011992">
    <property type="entry name" value="EF-hand-dom_pair"/>
</dbReference>
<dbReference type="EMBL" id="JAACJJ010000001">
    <property type="protein sequence ID" value="KAF5330394.1"/>
    <property type="molecule type" value="Genomic_DNA"/>
</dbReference>
<feature type="region of interest" description="Disordered" evidence="1">
    <location>
        <begin position="1"/>
        <end position="22"/>
    </location>
</feature>
<dbReference type="Proteomes" id="UP000567179">
    <property type="component" value="Unassembled WGS sequence"/>
</dbReference>
<evidence type="ECO:0000256" key="1">
    <source>
        <dbReference type="SAM" id="MobiDB-lite"/>
    </source>
</evidence>
<feature type="compositionally biased region" description="Low complexity" evidence="1">
    <location>
        <begin position="187"/>
        <end position="205"/>
    </location>
</feature>
<feature type="region of interest" description="Disordered" evidence="1">
    <location>
        <begin position="577"/>
        <end position="604"/>
    </location>
</feature>
<organism evidence="2 3">
    <name type="scientific">Psilocybe cf. subviscida</name>
    <dbReference type="NCBI Taxonomy" id="2480587"/>
    <lineage>
        <taxon>Eukaryota</taxon>
        <taxon>Fungi</taxon>
        <taxon>Dikarya</taxon>
        <taxon>Basidiomycota</taxon>
        <taxon>Agaricomycotina</taxon>
        <taxon>Agaricomycetes</taxon>
        <taxon>Agaricomycetidae</taxon>
        <taxon>Agaricales</taxon>
        <taxon>Agaricineae</taxon>
        <taxon>Strophariaceae</taxon>
        <taxon>Psilocybe</taxon>
    </lineage>
</organism>
<feature type="compositionally biased region" description="Low complexity" evidence="1">
    <location>
        <begin position="367"/>
        <end position="383"/>
    </location>
</feature>
<dbReference type="Gene3D" id="1.10.238.10">
    <property type="entry name" value="EF-hand"/>
    <property type="match status" value="1"/>
</dbReference>
<feature type="region of interest" description="Disordered" evidence="1">
    <location>
        <begin position="149"/>
        <end position="256"/>
    </location>
</feature>
<sequence>MVDDGRGEINYNCHHRQHPSLMPSTTIQSRISAFEALTGPSSSSSRPTTTSASSSPHKQQDASDILESPLSPITAASLQPVTLFTKPSPSPSPPNLGRKTSLIDLKDWVIDEGPSHTQQNGLIDSSKTPTQPAFKTQLHAVSVNPKFHGTPLISLESPPKPRPKPKPANISMNMKQGAPPQLPPRKSSYTSLKSVASSSSAASPSRRTDSLTVEHAYPPASLDANSRSGPSTTHVPSSSISSFHSVSLSSDTDPSTPGSVANFISTFPVDMDHNVNRRNGDTDSVSSLTESFEEVTASSFASPTTVRLMNLEWQNAPGRRSQVPPKLPERPNSARTSMRSTPPSSNPVSRTNSGSIPNSPVSRPALSTSTSSTMIPTPYVPRRSAPPPPSRSSDRSSIRSNATTQSFSSGSQTHLPPSIPSLNKRPTPVPLGVRKRYEALFNANVLQGRRAEKQKSEDKPALLSPGEAKGRRAVGWRGLSVDLITGDNIAVAQQQSQLQQNGDKIDLLVGSEDTLDGAIVKVIWRKSGVGKERLSEIWNECDPAGQGVLTVDAFAKGMWRIDEELRRAQAQSIRSATSSSGMYRAMAGNRPVPKPPSKSRDILR</sequence>
<dbReference type="OrthoDB" id="10045710at2759"/>
<feature type="compositionally biased region" description="Polar residues" evidence="1">
    <location>
        <begin position="401"/>
        <end position="415"/>
    </location>
</feature>
<name>A0A8H5BVL4_9AGAR</name>
<protein>
    <recommendedName>
        <fullName evidence="4">EH domain-containing protein</fullName>
    </recommendedName>
</protein>